<feature type="compositionally biased region" description="Basic and acidic residues" evidence="1">
    <location>
        <begin position="70"/>
        <end position="90"/>
    </location>
</feature>
<feature type="compositionally biased region" description="Low complexity" evidence="1">
    <location>
        <begin position="48"/>
        <end position="63"/>
    </location>
</feature>
<proteinExistence type="predicted"/>
<dbReference type="EMBL" id="QLNP01000034">
    <property type="protein sequence ID" value="RAM38842.1"/>
    <property type="molecule type" value="Genomic_DNA"/>
</dbReference>
<evidence type="ECO:0000313" key="3">
    <source>
        <dbReference type="Proteomes" id="UP000249166"/>
    </source>
</evidence>
<feature type="region of interest" description="Disordered" evidence="1">
    <location>
        <begin position="1"/>
        <end position="124"/>
    </location>
</feature>
<comment type="caution">
    <text evidence="2">The sequence shown here is derived from an EMBL/GenBank/DDBJ whole genome shotgun (WGS) entry which is preliminary data.</text>
</comment>
<evidence type="ECO:0000256" key="1">
    <source>
        <dbReference type="SAM" id="MobiDB-lite"/>
    </source>
</evidence>
<accession>A0A328HK14</accession>
<dbReference type="Proteomes" id="UP000249166">
    <property type="component" value="Unassembled WGS sequence"/>
</dbReference>
<evidence type="ECO:0000313" key="2">
    <source>
        <dbReference type="EMBL" id="RAM38842.1"/>
    </source>
</evidence>
<dbReference type="RefSeq" id="WP_111902473.1">
    <property type="nucleotide sequence ID" value="NZ_QLNP01000034.1"/>
</dbReference>
<name>A0A328HK14_ARTGO</name>
<protein>
    <submittedName>
        <fullName evidence="2">Uncharacterized protein</fullName>
    </submittedName>
</protein>
<dbReference type="AlphaFoldDB" id="A0A328HK14"/>
<gene>
    <name evidence="2" type="ORF">DBZ45_02955</name>
</gene>
<dbReference type="OrthoDB" id="4948609at2"/>
<organism evidence="2 3">
    <name type="scientific">Arthrobacter globiformis</name>
    <dbReference type="NCBI Taxonomy" id="1665"/>
    <lineage>
        <taxon>Bacteria</taxon>
        <taxon>Bacillati</taxon>
        <taxon>Actinomycetota</taxon>
        <taxon>Actinomycetes</taxon>
        <taxon>Micrococcales</taxon>
        <taxon>Micrococcaceae</taxon>
        <taxon>Arthrobacter</taxon>
    </lineage>
</organism>
<reference evidence="2 3" key="1">
    <citation type="submission" date="2018-04" db="EMBL/GenBank/DDBJ databases">
        <title>Bacteria isolated from cave deposits of Manipur.</title>
        <authorList>
            <person name="Sahoo D."/>
            <person name="Sarangthem I."/>
            <person name="Nandeibam J."/>
        </authorList>
    </citation>
    <scope>NUCLEOTIDE SEQUENCE [LARGE SCALE GENOMIC DNA]</scope>
    <source>
        <strain evidence="3">mrc11</strain>
    </source>
</reference>
<sequence length="124" mass="12368">MSPTNQPDPAGDETGTAQETEKGAAEGTAPGTARAFGSEPPLKEPAQPGADETPEDAAPAPAGVGVSTTRRGEDVIKKEGTEPGREHTGTDDSPAGRPTGESSARDATAVKTPKHSDGAAPQSP</sequence>